<dbReference type="Pfam" id="PF00589">
    <property type="entry name" value="Phage_integrase"/>
    <property type="match status" value="1"/>
</dbReference>
<dbReference type="PANTHER" id="PTHR30349:SF41">
    <property type="entry name" value="INTEGRASE_RECOMBINASE PROTEIN MJ0367-RELATED"/>
    <property type="match status" value="1"/>
</dbReference>
<sequence length="419" mass="48092">MRIGENIYKRKDGRWEARTAIGRKKNGRLSYRSFYGRTYREVKKKKLDYEMQNPYPALLDLSGENPSFRLLCALWFAEGRQRWKHSTCVRYQSCLNRWLIPAFGSCRLSNITQNRITQAWKNWANKTGTSQMNLILAVLSGLQKYARKAGYTGFSIQNLHAHRRQSEITIFTETESGHFVKGLSGILRNELSQEERGMALGFLLTRYTGLRIGELCAVRKADFRMDEQYLVVSHTLQRLPVEERPRLLKTTRVEKGSEESQPSERLTVVGKNNLSEGKKTALLLTVPKNGKTRAVPLHPALLPLLETWLSQLQDGDFLLTGTRYPVEPRTCSNRFKRFLKDCGLRDTHFHTLRHTFATECVESGVNLKVLSEILGHSSIQITASRYIHLSMRYKKQQISFLAFPGYAPSDDPSENVKTA</sequence>
<dbReference type="EMBL" id="CP060635">
    <property type="protein sequence ID" value="QNM07882.1"/>
    <property type="molecule type" value="Genomic_DNA"/>
</dbReference>
<evidence type="ECO:0000256" key="3">
    <source>
        <dbReference type="ARBA" id="ARBA00022908"/>
    </source>
</evidence>
<dbReference type="PANTHER" id="PTHR30349">
    <property type="entry name" value="PHAGE INTEGRASE-RELATED"/>
    <property type="match status" value="1"/>
</dbReference>
<keyword evidence="5" id="KW-0233">DNA recombination</keyword>
<dbReference type="AlphaFoldDB" id="A0A7G9GAQ0"/>
<name>A0A7G9GAQ0_9FIRM</name>
<dbReference type="SUPFAM" id="SSF56349">
    <property type="entry name" value="DNA breaking-rejoining enzymes"/>
    <property type="match status" value="1"/>
</dbReference>
<evidence type="ECO:0000313" key="8">
    <source>
        <dbReference type="Proteomes" id="UP000515860"/>
    </source>
</evidence>
<evidence type="ECO:0000259" key="6">
    <source>
        <dbReference type="PROSITE" id="PS51898"/>
    </source>
</evidence>
<reference evidence="7 8" key="1">
    <citation type="submission" date="2020-08" db="EMBL/GenBank/DDBJ databases">
        <authorList>
            <person name="Liu C."/>
            <person name="Sun Q."/>
        </authorList>
    </citation>
    <scope>NUCLEOTIDE SEQUENCE [LARGE SCALE GENOMIC DNA]</scope>
    <source>
        <strain evidence="7 8">NSJ-29</strain>
    </source>
</reference>
<dbReference type="RefSeq" id="WP_249328497.1">
    <property type="nucleotide sequence ID" value="NZ_CP060635.1"/>
</dbReference>
<keyword evidence="4" id="KW-0238">DNA-binding</keyword>
<evidence type="ECO:0000256" key="2">
    <source>
        <dbReference type="ARBA" id="ARBA00008857"/>
    </source>
</evidence>
<feature type="domain" description="Tyr recombinase" evidence="6">
    <location>
        <begin position="178"/>
        <end position="399"/>
    </location>
</feature>
<dbReference type="Gene3D" id="1.10.150.130">
    <property type="match status" value="1"/>
</dbReference>
<dbReference type="Pfam" id="PF14659">
    <property type="entry name" value="Phage_int_SAM_3"/>
    <property type="match status" value="1"/>
</dbReference>
<dbReference type="GO" id="GO:0006310">
    <property type="term" value="P:DNA recombination"/>
    <property type="evidence" value="ECO:0007669"/>
    <property type="project" value="UniProtKB-KW"/>
</dbReference>
<gene>
    <name evidence="7" type="ORF">H9Q79_13305</name>
</gene>
<dbReference type="InterPro" id="IPR013762">
    <property type="entry name" value="Integrase-like_cat_sf"/>
</dbReference>
<dbReference type="InterPro" id="IPR010998">
    <property type="entry name" value="Integrase_recombinase_N"/>
</dbReference>
<dbReference type="PROSITE" id="PS51898">
    <property type="entry name" value="TYR_RECOMBINASE"/>
    <property type="match status" value="1"/>
</dbReference>
<comment type="function">
    <text evidence="1">Site-specific tyrosine recombinase, which acts by catalyzing the cutting and rejoining of the recombining DNA molecules.</text>
</comment>
<dbReference type="InterPro" id="IPR011010">
    <property type="entry name" value="DNA_brk_join_enz"/>
</dbReference>
<keyword evidence="8" id="KW-1185">Reference proteome</keyword>
<dbReference type="KEGG" id="whj:H9Q79_13305"/>
<evidence type="ECO:0000256" key="1">
    <source>
        <dbReference type="ARBA" id="ARBA00003283"/>
    </source>
</evidence>
<dbReference type="GO" id="GO:0003677">
    <property type="term" value="F:DNA binding"/>
    <property type="evidence" value="ECO:0007669"/>
    <property type="project" value="UniProtKB-KW"/>
</dbReference>
<dbReference type="InterPro" id="IPR050090">
    <property type="entry name" value="Tyrosine_recombinase_XerCD"/>
</dbReference>
<evidence type="ECO:0000256" key="4">
    <source>
        <dbReference type="ARBA" id="ARBA00023125"/>
    </source>
</evidence>
<evidence type="ECO:0000313" key="7">
    <source>
        <dbReference type="EMBL" id="QNM07882.1"/>
    </source>
</evidence>
<dbReference type="CDD" id="cd01189">
    <property type="entry name" value="INT_ICEBs1_C_like"/>
    <property type="match status" value="1"/>
</dbReference>
<dbReference type="Gene3D" id="1.10.443.10">
    <property type="entry name" value="Intergrase catalytic core"/>
    <property type="match status" value="1"/>
</dbReference>
<evidence type="ECO:0000256" key="5">
    <source>
        <dbReference type="ARBA" id="ARBA00023172"/>
    </source>
</evidence>
<keyword evidence="3" id="KW-0229">DNA integration</keyword>
<organism evidence="7 8">
    <name type="scientific">Wansuia hejianensis</name>
    <dbReference type="NCBI Taxonomy" id="2763667"/>
    <lineage>
        <taxon>Bacteria</taxon>
        <taxon>Bacillati</taxon>
        <taxon>Bacillota</taxon>
        <taxon>Clostridia</taxon>
        <taxon>Lachnospirales</taxon>
        <taxon>Lachnospiraceae</taxon>
        <taxon>Wansuia</taxon>
    </lineage>
</organism>
<comment type="similarity">
    <text evidence="2">Belongs to the 'phage' integrase family.</text>
</comment>
<protein>
    <submittedName>
        <fullName evidence="7">Site-specific integrase</fullName>
    </submittedName>
</protein>
<proteinExistence type="inferred from homology"/>
<dbReference type="Proteomes" id="UP000515860">
    <property type="component" value="Chromosome"/>
</dbReference>
<accession>A0A7G9GAQ0</accession>
<dbReference type="InterPro" id="IPR002104">
    <property type="entry name" value="Integrase_catalytic"/>
</dbReference>
<dbReference type="GO" id="GO:0015074">
    <property type="term" value="P:DNA integration"/>
    <property type="evidence" value="ECO:0007669"/>
    <property type="project" value="UniProtKB-KW"/>
</dbReference>
<dbReference type="InterPro" id="IPR004107">
    <property type="entry name" value="Integrase_SAM-like_N"/>
</dbReference>